<accession>A0A917PMN7</accession>
<keyword evidence="2 5" id="KW-0812">Transmembrane</keyword>
<sequence>MRTVTGFWLFLVGLLATIGGAELLVRGGTRLAARLGISPMVIGVTVVSLGTSTPELAIGIDAALQGSSSLALGNIAGTNTLNLLLILGLAAVVQPLTLRSQAIRLDLPIMVAAAAALFLVALDGVVTRLDGGALIALGLLYSVLIVRAAHRETVATRVEFAREFGEPRIRAVSAKRRTVRDVIWLVAGIGVIVVGANWLVNGAVDLARGFGVSDAFIGLTVVAIGTSAPELVTAIVATIRRERDIAVGNLIGSSVFNIVFIFGVTSLIPSDGIRVDPEIIAIDLPVMVAATVACIPVFLTGNRMRRLEGAAFVAAYVVYLGTLVFLRT</sequence>
<evidence type="ECO:0000256" key="2">
    <source>
        <dbReference type="ARBA" id="ARBA00022692"/>
    </source>
</evidence>
<dbReference type="Pfam" id="PF01699">
    <property type="entry name" value="Na_Ca_ex"/>
    <property type="match status" value="2"/>
</dbReference>
<keyword evidence="4 5" id="KW-0472">Membrane</keyword>
<feature type="transmembrane region" description="Helical" evidence="5">
    <location>
        <begin position="182"/>
        <end position="200"/>
    </location>
</feature>
<organism evidence="7 8">
    <name type="scientific">Agromyces bauzanensis</name>
    <dbReference type="NCBI Taxonomy" id="1308924"/>
    <lineage>
        <taxon>Bacteria</taxon>
        <taxon>Bacillati</taxon>
        <taxon>Actinomycetota</taxon>
        <taxon>Actinomycetes</taxon>
        <taxon>Micrococcales</taxon>
        <taxon>Microbacteriaceae</taxon>
        <taxon>Agromyces</taxon>
    </lineage>
</organism>
<keyword evidence="8" id="KW-1185">Reference proteome</keyword>
<evidence type="ECO:0000259" key="6">
    <source>
        <dbReference type="Pfam" id="PF01699"/>
    </source>
</evidence>
<feature type="transmembrane region" description="Helical" evidence="5">
    <location>
        <begin position="132"/>
        <end position="149"/>
    </location>
</feature>
<feature type="transmembrane region" description="Helical" evidence="5">
    <location>
        <begin position="105"/>
        <end position="126"/>
    </location>
</feature>
<dbReference type="AlphaFoldDB" id="A0A917PMN7"/>
<feature type="transmembrane region" description="Helical" evidence="5">
    <location>
        <begin position="6"/>
        <end position="25"/>
    </location>
</feature>
<feature type="transmembrane region" description="Helical" evidence="5">
    <location>
        <begin position="280"/>
        <end position="300"/>
    </location>
</feature>
<reference evidence="7" key="2">
    <citation type="submission" date="2020-09" db="EMBL/GenBank/DDBJ databases">
        <authorList>
            <person name="Sun Q."/>
            <person name="Zhou Y."/>
        </authorList>
    </citation>
    <scope>NUCLEOTIDE SEQUENCE</scope>
    <source>
        <strain evidence="7">CGMCC 1.8984</strain>
    </source>
</reference>
<evidence type="ECO:0000256" key="3">
    <source>
        <dbReference type="ARBA" id="ARBA00022989"/>
    </source>
</evidence>
<feature type="transmembrane region" description="Helical" evidence="5">
    <location>
        <begin position="32"/>
        <end position="51"/>
    </location>
</feature>
<dbReference type="InterPro" id="IPR004837">
    <property type="entry name" value="NaCa_Exmemb"/>
</dbReference>
<feature type="domain" description="Sodium/calcium exchanger membrane region" evidence="6">
    <location>
        <begin position="182"/>
        <end position="323"/>
    </location>
</feature>
<dbReference type="GO" id="GO:0008273">
    <property type="term" value="F:calcium, potassium:sodium antiporter activity"/>
    <property type="evidence" value="ECO:0007669"/>
    <property type="project" value="TreeGrafter"/>
</dbReference>
<feature type="domain" description="Sodium/calcium exchanger membrane region" evidence="6">
    <location>
        <begin position="6"/>
        <end position="145"/>
    </location>
</feature>
<feature type="transmembrane region" description="Helical" evidence="5">
    <location>
        <begin position="71"/>
        <end position="93"/>
    </location>
</feature>
<dbReference type="InterPro" id="IPR004481">
    <property type="entry name" value="K/Na/Ca-exchanger"/>
</dbReference>
<dbReference type="InterPro" id="IPR044880">
    <property type="entry name" value="NCX_ion-bd_dom_sf"/>
</dbReference>
<dbReference type="PANTHER" id="PTHR10846:SF8">
    <property type="entry name" value="INNER MEMBRANE PROTEIN YRBG"/>
    <property type="match status" value="1"/>
</dbReference>
<protein>
    <submittedName>
        <fullName evidence="7">Sodium:calcium antiporter</fullName>
    </submittedName>
</protein>
<evidence type="ECO:0000256" key="5">
    <source>
        <dbReference type="SAM" id="Phobius"/>
    </source>
</evidence>
<comment type="subcellular location">
    <subcellularLocation>
        <location evidence="1">Membrane</location>
        <topology evidence="1">Multi-pass membrane protein</topology>
    </subcellularLocation>
</comment>
<evidence type="ECO:0000256" key="1">
    <source>
        <dbReference type="ARBA" id="ARBA00004141"/>
    </source>
</evidence>
<dbReference type="GO" id="GO:0005262">
    <property type="term" value="F:calcium channel activity"/>
    <property type="evidence" value="ECO:0007669"/>
    <property type="project" value="TreeGrafter"/>
</dbReference>
<dbReference type="EMBL" id="BMMD01000013">
    <property type="protein sequence ID" value="GGJ84991.1"/>
    <property type="molecule type" value="Genomic_DNA"/>
</dbReference>
<feature type="transmembrane region" description="Helical" evidence="5">
    <location>
        <begin position="246"/>
        <end position="268"/>
    </location>
</feature>
<comment type="caution">
    <text evidence="7">The sequence shown here is derived from an EMBL/GenBank/DDBJ whole genome shotgun (WGS) entry which is preliminary data.</text>
</comment>
<dbReference type="Gene3D" id="1.20.1420.30">
    <property type="entry name" value="NCX, central ion-binding region"/>
    <property type="match status" value="1"/>
</dbReference>
<dbReference type="Proteomes" id="UP000636956">
    <property type="component" value="Unassembled WGS sequence"/>
</dbReference>
<evidence type="ECO:0000313" key="8">
    <source>
        <dbReference type="Proteomes" id="UP000636956"/>
    </source>
</evidence>
<name>A0A917PMN7_9MICO</name>
<evidence type="ECO:0000313" key="7">
    <source>
        <dbReference type="EMBL" id="GGJ84991.1"/>
    </source>
</evidence>
<keyword evidence="3 5" id="KW-1133">Transmembrane helix</keyword>
<evidence type="ECO:0000256" key="4">
    <source>
        <dbReference type="ARBA" id="ARBA00023136"/>
    </source>
</evidence>
<dbReference type="PANTHER" id="PTHR10846">
    <property type="entry name" value="SODIUM/POTASSIUM/CALCIUM EXCHANGER"/>
    <property type="match status" value="1"/>
</dbReference>
<feature type="transmembrane region" description="Helical" evidence="5">
    <location>
        <begin position="215"/>
        <end position="239"/>
    </location>
</feature>
<dbReference type="GO" id="GO:0006874">
    <property type="term" value="P:intracellular calcium ion homeostasis"/>
    <property type="evidence" value="ECO:0007669"/>
    <property type="project" value="TreeGrafter"/>
</dbReference>
<proteinExistence type="predicted"/>
<feature type="transmembrane region" description="Helical" evidence="5">
    <location>
        <begin position="307"/>
        <end position="326"/>
    </location>
</feature>
<dbReference type="GO" id="GO:0005886">
    <property type="term" value="C:plasma membrane"/>
    <property type="evidence" value="ECO:0007669"/>
    <property type="project" value="TreeGrafter"/>
</dbReference>
<reference evidence="7" key="1">
    <citation type="journal article" date="2014" name="Int. J. Syst. Evol. Microbiol.">
        <title>Complete genome sequence of Corynebacterium casei LMG S-19264T (=DSM 44701T), isolated from a smear-ripened cheese.</title>
        <authorList>
            <consortium name="US DOE Joint Genome Institute (JGI-PGF)"/>
            <person name="Walter F."/>
            <person name="Albersmeier A."/>
            <person name="Kalinowski J."/>
            <person name="Ruckert C."/>
        </authorList>
    </citation>
    <scope>NUCLEOTIDE SEQUENCE</scope>
    <source>
        <strain evidence="7">CGMCC 1.8984</strain>
    </source>
</reference>
<dbReference type="NCBIfam" id="TIGR00367">
    <property type="entry name" value="calcium/sodium antiporter"/>
    <property type="match status" value="1"/>
</dbReference>
<gene>
    <name evidence="7" type="ORF">GCM10011372_24120</name>
</gene>